<accession>A0ABV9MH81</accession>
<comment type="caution">
    <text evidence="1">The sequence shown here is derived from an EMBL/GenBank/DDBJ whole genome shotgun (WGS) entry which is preliminary data.</text>
</comment>
<reference evidence="2" key="1">
    <citation type="journal article" date="2019" name="Int. J. Syst. Evol. Microbiol.">
        <title>The Global Catalogue of Microorganisms (GCM) 10K type strain sequencing project: providing services to taxonomists for standard genome sequencing and annotation.</title>
        <authorList>
            <consortium name="The Broad Institute Genomics Platform"/>
            <consortium name="The Broad Institute Genome Sequencing Center for Infectious Disease"/>
            <person name="Wu L."/>
            <person name="Ma J."/>
        </authorList>
    </citation>
    <scope>NUCLEOTIDE SEQUENCE [LARGE SCALE GENOMIC DNA]</scope>
    <source>
        <strain evidence="2">CGMCC 1.12151</strain>
    </source>
</reference>
<proteinExistence type="predicted"/>
<dbReference type="RefSeq" id="WP_377279897.1">
    <property type="nucleotide sequence ID" value="NZ_JBHSGL010000015.1"/>
</dbReference>
<evidence type="ECO:0000313" key="2">
    <source>
        <dbReference type="Proteomes" id="UP001595932"/>
    </source>
</evidence>
<dbReference type="Proteomes" id="UP001595932">
    <property type="component" value="Unassembled WGS sequence"/>
</dbReference>
<gene>
    <name evidence="1" type="ORF">ACFO5U_15075</name>
</gene>
<dbReference type="EMBL" id="JBHSGL010000015">
    <property type="protein sequence ID" value="MFC4714170.1"/>
    <property type="molecule type" value="Genomic_DNA"/>
</dbReference>
<evidence type="ECO:0000313" key="1">
    <source>
        <dbReference type="EMBL" id="MFC4714170.1"/>
    </source>
</evidence>
<name>A0ABV9MH81_9BACL</name>
<sequence length="118" mass="13787">MFGKRIANLIAPRISYIDQICRKDLNEKSIVSERDYVSRLTTHITYPFGPWFPKNAHLISQTLPSGFEQKLGVDAIIIFYSEEKIKIGMFEAKWPRAGIKSNYPWDKKSKTYQSFAFY</sequence>
<protein>
    <submittedName>
        <fullName evidence="1">Uncharacterized protein</fullName>
    </submittedName>
</protein>
<keyword evidence="2" id="KW-1185">Reference proteome</keyword>
<organism evidence="1 2">
    <name type="scientific">Planococcus dechangensis</name>
    <dbReference type="NCBI Taxonomy" id="1176255"/>
    <lineage>
        <taxon>Bacteria</taxon>
        <taxon>Bacillati</taxon>
        <taxon>Bacillota</taxon>
        <taxon>Bacilli</taxon>
        <taxon>Bacillales</taxon>
        <taxon>Caryophanaceae</taxon>
        <taxon>Planococcus</taxon>
    </lineage>
</organism>